<evidence type="ECO:0000256" key="3">
    <source>
        <dbReference type="ARBA" id="ARBA00022618"/>
    </source>
</evidence>
<keyword evidence="11" id="KW-1185">Reference proteome</keyword>
<name>A0AA86VS38_9EUKA</name>
<evidence type="ECO:0000256" key="4">
    <source>
        <dbReference type="ARBA" id="ARBA00022776"/>
    </source>
</evidence>
<proteinExistence type="inferred from homology"/>
<organism evidence="8">
    <name type="scientific">Hexamita inflata</name>
    <dbReference type="NCBI Taxonomy" id="28002"/>
    <lineage>
        <taxon>Eukaryota</taxon>
        <taxon>Metamonada</taxon>
        <taxon>Diplomonadida</taxon>
        <taxon>Hexamitidae</taxon>
        <taxon>Hexamitinae</taxon>
        <taxon>Hexamita</taxon>
    </lineage>
</organism>
<evidence type="ECO:0000313" key="9">
    <source>
        <dbReference type="EMBL" id="CAL5986302.1"/>
    </source>
</evidence>
<evidence type="ECO:0000256" key="1">
    <source>
        <dbReference type="ARBA" id="ARBA00004123"/>
    </source>
</evidence>
<dbReference type="InterPro" id="IPR036570">
    <property type="entry name" value="HORMA_dom_sf"/>
</dbReference>
<evidence type="ECO:0000256" key="6">
    <source>
        <dbReference type="ARBA" id="ARBA00023306"/>
    </source>
</evidence>
<keyword evidence="4" id="KW-0498">Mitosis</keyword>
<dbReference type="GO" id="GO:0051301">
    <property type="term" value="P:cell division"/>
    <property type="evidence" value="ECO:0007669"/>
    <property type="project" value="UniProtKB-KW"/>
</dbReference>
<dbReference type="PANTHER" id="PTHR11842:SF11">
    <property type="entry name" value="MITOTIC SPINDLE ASSEMBLY CHECKPOINT PROTEIN MAD2A"/>
    <property type="match status" value="1"/>
</dbReference>
<dbReference type="GO" id="GO:0005654">
    <property type="term" value="C:nucleoplasm"/>
    <property type="evidence" value="ECO:0007669"/>
    <property type="project" value="TreeGrafter"/>
</dbReference>
<dbReference type="SUPFAM" id="SSF56019">
    <property type="entry name" value="The spindle assembly checkpoint protein mad2"/>
    <property type="match status" value="1"/>
</dbReference>
<dbReference type="GO" id="GO:0007094">
    <property type="term" value="P:mitotic spindle assembly checkpoint signaling"/>
    <property type="evidence" value="ECO:0007669"/>
    <property type="project" value="TreeGrafter"/>
</dbReference>
<comment type="subcellular location">
    <subcellularLocation>
        <location evidence="1">Nucleus</location>
    </subcellularLocation>
</comment>
<gene>
    <name evidence="10" type="ORF">HINF_LOCUS10872</name>
    <name evidence="8" type="ORF">HINF_LOCUS62958</name>
    <name evidence="9" type="ORF">HINF_LOCUS9339</name>
</gene>
<dbReference type="EMBL" id="CAXDID020000020">
    <property type="protein sequence ID" value="CAL5986302.1"/>
    <property type="molecule type" value="Genomic_DNA"/>
</dbReference>
<dbReference type="Proteomes" id="UP001642409">
    <property type="component" value="Unassembled WGS sequence"/>
</dbReference>
<dbReference type="EMBL" id="CATOUU010001169">
    <property type="protein sequence ID" value="CAI9975313.1"/>
    <property type="molecule type" value="Genomic_DNA"/>
</dbReference>
<keyword evidence="6" id="KW-0131">Cell cycle</keyword>
<evidence type="ECO:0000313" key="11">
    <source>
        <dbReference type="Proteomes" id="UP001642409"/>
    </source>
</evidence>
<dbReference type="PROSITE" id="PS50815">
    <property type="entry name" value="HORMA"/>
    <property type="match status" value="1"/>
</dbReference>
<evidence type="ECO:0000313" key="10">
    <source>
        <dbReference type="EMBL" id="CAL5989450.1"/>
    </source>
</evidence>
<comment type="similarity">
    <text evidence="2">Belongs to the MAD2 family.</text>
</comment>
<dbReference type="AlphaFoldDB" id="A0AA86VS38"/>
<evidence type="ECO:0000313" key="8">
    <source>
        <dbReference type="EMBL" id="CAI9975313.1"/>
    </source>
</evidence>
<evidence type="ECO:0000259" key="7">
    <source>
        <dbReference type="PROSITE" id="PS50815"/>
    </source>
</evidence>
<keyword evidence="5" id="KW-0539">Nucleus</keyword>
<dbReference type="InterPro" id="IPR003511">
    <property type="entry name" value="HORMA_dom"/>
</dbReference>
<dbReference type="Pfam" id="PF02301">
    <property type="entry name" value="HORMA"/>
    <property type="match status" value="1"/>
</dbReference>
<dbReference type="PANTHER" id="PTHR11842">
    <property type="entry name" value="MITOTIC SPINDLE ASSEMBLY CHECKPOINT PROTEIN MAD2"/>
    <property type="match status" value="1"/>
</dbReference>
<reference evidence="8" key="1">
    <citation type="submission" date="2023-06" db="EMBL/GenBank/DDBJ databases">
        <authorList>
            <person name="Kurt Z."/>
        </authorList>
    </citation>
    <scope>NUCLEOTIDE SEQUENCE</scope>
</reference>
<dbReference type="InterPro" id="IPR045091">
    <property type="entry name" value="Mad2-like"/>
</dbReference>
<keyword evidence="3" id="KW-0132">Cell division</keyword>
<protein>
    <submittedName>
        <fullName evidence="8">Mitotic arrest deficient 2 like 1 S homeolog</fullName>
    </submittedName>
    <submittedName>
        <fullName evidence="9">Mitotic_arrest deficient 2 like 1 S homeolog</fullName>
    </submittedName>
</protein>
<feature type="domain" description="HORMA" evidence="7">
    <location>
        <begin position="10"/>
        <end position="153"/>
    </location>
</feature>
<dbReference type="EMBL" id="CAXDID020000023">
    <property type="protein sequence ID" value="CAL5989450.1"/>
    <property type="molecule type" value="Genomic_DNA"/>
</dbReference>
<evidence type="ECO:0000256" key="5">
    <source>
        <dbReference type="ARBA" id="ARBA00023242"/>
    </source>
</evidence>
<dbReference type="Gene3D" id="3.30.900.10">
    <property type="entry name" value="HORMA domain"/>
    <property type="match status" value="1"/>
</dbReference>
<comment type="caution">
    <text evidence="8">The sequence shown here is derived from an EMBL/GenBank/DDBJ whole genome shotgun (WGS) entry which is preliminary data.</text>
</comment>
<sequence length="153" mass="17974">MTESVFIAICGRPEHISDYIFASVNEILYQRKVHDQKLFALNKINNQSYHLAQLKNTNEYLQKITTQTSQWIFEQQLDSFIVKLFSVRTNQVLEQWCFKIIYTETEPQQEIKSIFGQILAEVQKMKPLEHKTVFDIVVNVQGAEGQKGWEKCE</sequence>
<dbReference type="GO" id="GO:0005737">
    <property type="term" value="C:cytoplasm"/>
    <property type="evidence" value="ECO:0007669"/>
    <property type="project" value="TreeGrafter"/>
</dbReference>
<reference evidence="9 11" key="2">
    <citation type="submission" date="2024-07" db="EMBL/GenBank/DDBJ databases">
        <authorList>
            <person name="Akdeniz Z."/>
        </authorList>
    </citation>
    <scope>NUCLEOTIDE SEQUENCE [LARGE SCALE GENOMIC DNA]</scope>
</reference>
<dbReference type="GO" id="GO:0000776">
    <property type="term" value="C:kinetochore"/>
    <property type="evidence" value="ECO:0007669"/>
    <property type="project" value="TreeGrafter"/>
</dbReference>
<evidence type="ECO:0000256" key="2">
    <source>
        <dbReference type="ARBA" id="ARBA00010348"/>
    </source>
</evidence>
<accession>A0AA86VS38</accession>